<dbReference type="PANTHER" id="PTHR22748:SF6">
    <property type="entry name" value="DNA-(APURINIC OR APYRIMIDINIC SITE) ENDONUCLEASE"/>
    <property type="match status" value="1"/>
</dbReference>
<evidence type="ECO:0000256" key="9">
    <source>
        <dbReference type="PIRSR" id="PIRSR604808-3"/>
    </source>
</evidence>
<dbReference type="PROSITE" id="PS00727">
    <property type="entry name" value="AP_NUCLEASE_F1_2"/>
    <property type="match status" value="1"/>
</dbReference>
<evidence type="ECO:0000256" key="8">
    <source>
        <dbReference type="PIRSR" id="PIRSR604808-2"/>
    </source>
</evidence>
<dbReference type="FunFam" id="3.60.10.10:FF:000210">
    <property type="entry name" value="DNA-(apurinic or apyrimidinic site) lyase"/>
    <property type="match status" value="1"/>
</dbReference>
<dbReference type="RefSeq" id="XP_030849977.1">
    <property type="nucleotide sequence ID" value="XM_030994117.1"/>
</dbReference>
<keyword evidence="14" id="KW-1185">Reference proteome</keyword>
<evidence type="ECO:0000256" key="10">
    <source>
        <dbReference type="RuleBase" id="RU362131"/>
    </source>
</evidence>
<keyword evidence="10" id="KW-0227">DNA damage</keyword>
<dbReference type="GO" id="GO:0006284">
    <property type="term" value="P:base-excision repair"/>
    <property type="evidence" value="ECO:0000318"/>
    <property type="project" value="GO_Central"/>
</dbReference>
<feature type="domain" description="Endonuclease/exonuclease/phosphatase" evidence="12">
    <location>
        <begin position="96"/>
        <end position="318"/>
    </location>
</feature>
<evidence type="ECO:0000256" key="7">
    <source>
        <dbReference type="PIRSR" id="PIRSR604808-1"/>
    </source>
</evidence>
<dbReference type="GO" id="GO:0003677">
    <property type="term" value="F:DNA binding"/>
    <property type="evidence" value="ECO:0007669"/>
    <property type="project" value="InterPro"/>
</dbReference>
<reference evidence="13" key="2">
    <citation type="submission" date="2021-01" db="UniProtKB">
        <authorList>
            <consortium name="EnsemblMetazoa"/>
        </authorList>
    </citation>
    <scope>IDENTIFICATION</scope>
</reference>
<dbReference type="GO" id="GO:0008081">
    <property type="term" value="F:phosphoric diester hydrolase activity"/>
    <property type="evidence" value="ECO:0000318"/>
    <property type="project" value="GO_Central"/>
</dbReference>
<dbReference type="CDD" id="cd09087">
    <property type="entry name" value="Ape1-like_AP-endo"/>
    <property type="match status" value="1"/>
</dbReference>
<keyword evidence="6 8" id="KW-0460">Magnesium</keyword>
<feature type="binding site" evidence="8">
    <location>
        <position position="334"/>
    </location>
    <ligand>
        <name>Mg(2+)</name>
        <dbReference type="ChEBI" id="CHEBI:18420"/>
        <label>1</label>
    </ligand>
</feature>
<dbReference type="OMA" id="WWSYRGR"/>
<dbReference type="GO" id="GO:0046872">
    <property type="term" value="F:metal ion binding"/>
    <property type="evidence" value="ECO:0007669"/>
    <property type="project" value="UniProtKB-KW"/>
</dbReference>
<feature type="binding site" evidence="8">
    <location>
        <position position="335"/>
    </location>
    <ligand>
        <name>Mg(2+)</name>
        <dbReference type="ChEBI" id="CHEBI:18420"/>
        <label>1</label>
    </ligand>
</feature>
<keyword evidence="8" id="KW-0464">Manganese</keyword>
<keyword evidence="4 8" id="KW-0479">Metal-binding</keyword>
<dbReference type="Gene3D" id="3.60.10.10">
    <property type="entry name" value="Endonuclease/exonuclease/phosphatase"/>
    <property type="match status" value="1"/>
</dbReference>
<keyword evidence="5" id="KW-0378">Hydrolase</keyword>
<feature type="site" description="Interaction with DNA substrate" evidence="9">
    <location>
        <position position="335"/>
    </location>
</feature>
<dbReference type="InParanoid" id="A0A7M7PGI3"/>
<feature type="site" description="Transition state stabilizer" evidence="9">
    <location>
        <position position="238"/>
    </location>
</feature>
<feature type="binding site" evidence="8">
    <location>
        <position position="97"/>
    </location>
    <ligand>
        <name>Mg(2+)</name>
        <dbReference type="ChEBI" id="CHEBI:18420"/>
        <label>1</label>
    </ligand>
</feature>
<keyword evidence="10" id="KW-0234">DNA repair</keyword>
<feature type="site" description="Interaction with DNA substrate" evidence="9">
    <location>
        <position position="309"/>
    </location>
</feature>
<evidence type="ECO:0000256" key="4">
    <source>
        <dbReference type="ARBA" id="ARBA00022723"/>
    </source>
</evidence>
<dbReference type="PROSITE" id="PS51435">
    <property type="entry name" value="AP_NUCLEASE_F1_4"/>
    <property type="match status" value="1"/>
</dbReference>
<reference evidence="14" key="1">
    <citation type="submission" date="2015-02" db="EMBL/GenBank/DDBJ databases">
        <title>Genome sequencing for Strongylocentrotus purpuratus.</title>
        <authorList>
            <person name="Murali S."/>
            <person name="Liu Y."/>
            <person name="Vee V."/>
            <person name="English A."/>
            <person name="Wang M."/>
            <person name="Skinner E."/>
            <person name="Han Y."/>
            <person name="Muzny D.M."/>
            <person name="Worley K.C."/>
            <person name="Gibbs R.A."/>
        </authorList>
    </citation>
    <scope>NUCLEOTIDE SEQUENCE</scope>
</reference>
<comment type="cofactor">
    <cofactor evidence="2">
        <name>Mn(2+)</name>
        <dbReference type="ChEBI" id="CHEBI:29035"/>
    </cofactor>
</comment>
<evidence type="ECO:0000256" key="5">
    <source>
        <dbReference type="ARBA" id="ARBA00022801"/>
    </source>
</evidence>
<dbReference type="GO" id="GO:0003906">
    <property type="term" value="F:DNA-(apurinic or apyrimidinic site) endonuclease activity"/>
    <property type="evidence" value="ECO:0000318"/>
    <property type="project" value="GO_Central"/>
</dbReference>
<comment type="similarity">
    <text evidence="3 10">Belongs to the DNA repair enzymes AP/ExoA family.</text>
</comment>
<dbReference type="Proteomes" id="UP000007110">
    <property type="component" value="Unassembled WGS sequence"/>
</dbReference>
<dbReference type="EC" id="3.1.21.-" evidence="10"/>
<dbReference type="GO" id="GO:0008311">
    <property type="term" value="F:double-stranded DNA 3'-5' DNA exonuclease activity"/>
    <property type="evidence" value="ECO:0000318"/>
    <property type="project" value="GO_Central"/>
</dbReference>
<dbReference type="NCBIfam" id="TIGR00633">
    <property type="entry name" value="xth"/>
    <property type="match status" value="1"/>
</dbReference>
<feature type="active site" description="Proton acceptor" evidence="7">
    <location>
        <position position="335"/>
    </location>
</feature>
<evidence type="ECO:0000256" key="1">
    <source>
        <dbReference type="ARBA" id="ARBA00000493"/>
    </source>
</evidence>
<dbReference type="InterPro" id="IPR005135">
    <property type="entry name" value="Endo/exonuclease/phosphatase"/>
</dbReference>
<dbReference type="EnsemblMetazoa" id="XM_030994117">
    <property type="protein sequence ID" value="XP_030849977"/>
    <property type="gene ID" value="LOC584564"/>
</dbReference>
<dbReference type="EC" id="3.1.11.2" evidence="10"/>
<evidence type="ECO:0000259" key="12">
    <source>
        <dbReference type="Pfam" id="PF03372"/>
    </source>
</evidence>
<feature type="region of interest" description="Disordered" evidence="11">
    <location>
        <begin position="43"/>
        <end position="81"/>
    </location>
</feature>
<dbReference type="PROSITE" id="PS00728">
    <property type="entry name" value="AP_NUCLEASE_F1_3"/>
    <property type="match status" value="1"/>
</dbReference>
<feature type="compositionally biased region" description="Basic and acidic residues" evidence="11">
    <location>
        <begin position="57"/>
        <end position="81"/>
    </location>
</feature>
<evidence type="ECO:0000256" key="3">
    <source>
        <dbReference type="ARBA" id="ARBA00007092"/>
    </source>
</evidence>
<feature type="binding site" evidence="8">
    <location>
        <position position="238"/>
    </location>
    <ligand>
        <name>Mg(2+)</name>
        <dbReference type="ChEBI" id="CHEBI:18420"/>
        <label>1</label>
    </ligand>
</feature>
<dbReference type="InterPro" id="IPR036691">
    <property type="entry name" value="Endo/exonu/phosph_ase_sf"/>
</dbReference>
<dbReference type="NCBIfam" id="TIGR00195">
    <property type="entry name" value="exoDNase_III"/>
    <property type="match status" value="1"/>
</dbReference>
<dbReference type="Pfam" id="PF03372">
    <property type="entry name" value="Exo_endo_phos"/>
    <property type="match status" value="1"/>
</dbReference>
<accession>A0A7M7PGI3</accession>
<feature type="active site" description="Proton donor/acceptor" evidence="7">
    <location>
        <position position="236"/>
    </location>
</feature>
<comment type="catalytic activity">
    <reaction evidence="1">
        <text>Exonucleolytic cleavage in the 3'- to 5'-direction to yield nucleoside 5'-phosphates.</text>
        <dbReference type="EC" id="3.1.11.2"/>
    </reaction>
</comment>
<evidence type="ECO:0000313" key="14">
    <source>
        <dbReference type="Proteomes" id="UP000007110"/>
    </source>
</evidence>
<feature type="binding site" evidence="8">
    <location>
        <position position="236"/>
    </location>
    <ligand>
        <name>Mg(2+)</name>
        <dbReference type="ChEBI" id="CHEBI:18420"/>
        <label>1</label>
    </ligand>
</feature>
<comment type="cofactor">
    <cofactor evidence="8 10">
        <name>Mg(2+)</name>
        <dbReference type="ChEBI" id="CHEBI:18420"/>
    </cofactor>
    <cofactor evidence="8 10">
        <name>Mn(2+)</name>
        <dbReference type="ChEBI" id="CHEBI:29035"/>
    </cofactor>
    <text evidence="8 10">Probably binds two magnesium or manganese ions per subunit.</text>
</comment>
<dbReference type="InterPro" id="IPR020848">
    <property type="entry name" value="AP_endonuclease_F1_CS"/>
</dbReference>
<evidence type="ECO:0000256" key="2">
    <source>
        <dbReference type="ARBA" id="ARBA00001936"/>
    </source>
</evidence>
<dbReference type="InterPro" id="IPR004808">
    <property type="entry name" value="AP_endonuc_1"/>
</dbReference>
<dbReference type="SUPFAM" id="SSF56219">
    <property type="entry name" value="DNase I-like"/>
    <property type="match status" value="1"/>
</dbReference>
<sequence>MWMLRIKATYFHLFHKIVNKTSLFAPCEFLGIRNIHYTAAMPKRQKNEEASNGEEVVAEKKAKPEVPVAEEPKEEVYTTDRKSESGEACNLKISAWNVGGMKAWIKKGGIDYLTKESPDIFFAQETKIDATKPPPEADLDDYHITYNAAEKKGYSGVALFSKKEPLSVTKGMGIEEHDKEGRLITAEYDSFYFVGVYVPNSSRKLVRLDYRQEWDKDFHAYLKKLDEKKPVICCGDMNVAHEEIDLKNPKSNRNKTPGFTDQEREGFTSLLDMGFVDSFRHLYPEEADAYSFWTYMGNCRAKNVGWRLDYGVISKALVPKLCDNQMRLQTFGSDHCPMVVSLAM</sequence>
<protein>
    <recommendedName>
        <fullName evidence="10">DNA repair nuclease/redox regulator APEX1</fullName>
        <shortName evidence="10">APEN</shortName>
        <shortName evidence="10">REF-1</shortName>
        <ecNumber evidence="10">3.1.11.2</ecNumber>
        <ecNumber evidence="10">3.1.21.-</ecNumber>
    </recommendedName>
    <alternativeName>
        <fullName evidence="10">APEX nuclease</fullName>
    </alternativeName>
    <alternativeName>
        <fullName evidence="10">Apurinic-apyrimidinic endonuclease 1</fullName>
    </alternativeName>
    <alternativeName>
        <fullName evidence="10">Redox factor-1</fullName>
    </alternativeName>
    <component>
        <recommendedName>
            <fullName evidence="10">DNA repair nuclease/redox regulator APEX1, mitochondrial</fullName>
        </recommendedName>
    </component>
</protein>
<feature type="active site" evidence="7">
    <location>
        <position position="197"/>
    </location>
</feature>
<dbReference type="GeneID" id="584564"/>
<dbReference type="CTD" id="328"/>
<dbReference type="PANTHER" id="PTHR22748">
    <property type="entry name" value="AP ENDONUCLEASE"/>
    <property type="match status" value="1"/>
</dbReference>
<evidence type="ECO:0000313" key="13">
    <source>
        <dbReference type="EnsemblMetazoa" id="XP_030849977"/>
    </source>
</evidence>
<dbReference type="OrthoDB" id="498125at2759"/>
<dbReference type="AlphaFoldDB" id="A0A7M7PGI3"/>
<evidence type="ECO:0000256" key="11">
    <source>
        <dbReference type="SAM" id="MobiDB-lite"/>
    </source>
</evidence>
<name>A0A7M7PGI3_STRPU</name>
<proteinExistence type="inferred from homology"/>
<organism evidence="13 14">
    <name type="scientific">Strongylocentrotus purpuratus</name>
    <name type="common">Purple sea urchin</name>
    <dbReference type="NCBI Taxonomy" id="7668"/>
    <lineage>
        <taxon>Eukaryota</taxon>
        <taxon>Metazoa</taxon>
        <taxon>Echinodermata</taxon>
        <taxon>Eleutherozoa</taxon>
        <taxon>Echinozoa</taxon>
        <taxon>Echinoidea</taxon>
        <taxon>Euechinoidea</taxon>
        <taxon>Echinacea</taxon>
        <taxon>Camarodonta</taxon>
        <taxon>Echinidea</taxon>
        <taxon>Strongylocentrotidae</taxon>
        <taxon>Strongylocentrotus</taxon>
    </lineage>
</organism>
<dbReference type="KEGG" id="spu:584564"/>
<dbReference type="FunCoup" id="A0A7M7PGI3">
    <property type="interactions" value="1317"/>
</dbReference>
<dbReference type="GO" id="GO:0005634">
    <property type="term" value="C:nucleus"/>
    <property type="evidence" value="ECO:0000318"/>
    <property type="project" value="GO_Central"/>
</dbReference>
<evidence type="ECO:0000256" key="6">
    <source>
        <dbReference type="ARBA" id="ARBA00022842"/>
    </source>
</evidence>
<feature type="binding site" evidence="8">
    <location>
        <position position="125"/>
    </location>
    <ligand>
        <name>Mg(2+)</name>
        <dbReference type="ChEBI" id="CHEBI:18420"/>
        <label>1</label>
    </ligand>
</feature>